<organism evidence="6 7">
    <name type="scientific">Xanthomonas perforans</name>
    <dbReference type="NCBI Taxonomy" id="442694"/>
    <lineage>
        <taxon>Bacteria</taxon>
        <taxon>Pseudomonadati</taxon>
        <taxon>Pseudomonadota</taxon>
        <taxon>Gammaproteobacteria</taxon>
        <taxon>Lysobacterales</taxon>
        <taxon>Lysobacteraceae</taxon>
        <taxon>Xanthomonas</taxon>
    </lineage>
</organism>
<evidence type="ECO:0000313" key="7">
    <source>
        <dbReference type="Proteomes" id="UP000471082"/>
    </source>
</evidence>
<dbReference type="RefSeq" id="WP_145589990.1">
    <property type="nucleotide sequence ID" value="NZ_CP167822.1"/>
</dbReference>
<evidence type="ECO:0000313" key="6">
    <source>
        <dbReference type="EMBL" id="NEL78378.1"/>
    </source>
</evidence>
<evidence type="ECO:0000256" key="3">
    <source>
        <dbReference type="ARBA" id="ARBA00022679"/>
    </source>
</evidence>
<sequence>MTLRYIGSKARLTDGLAPFIGKYAGQGRFVDAFCGMGSVAAHASQLGWPVLLNDHLSYAAVMSSARLTARSQVPFAELGGYTSAIERLNRLDGRLGFIWSEYSPASLEHSRAGIERRYFTEANAARIDSCRSQIFDWSKGGLLNPSEERVLLADLLSAANRVANIAGTYGCFLSRWTTQSQGNLSLRPRDLISEGMPVDISVGDVMDVDITPDDTVYLDPPYTKRQYASYYHLLETIVHGDAPVVEGVAGLRPWQHLASDFCYKRKALGALVDLIQGMDARRVLLSYSSEGHVDLDELTERLVDIGAVKVEPLASIGRYRPNQKASDNASEVSEYLVVIEPKSAASLTRKRAMARK</sequence>
<dbReference type="GO" id="GO:0009307">
    <property type="term" value="P:DNA restriction-modification system"/>
    <property type="evidence" value="ECO:0007669"/>
    <property type="project" value="InterPro"/>
</dbReference>
<dbReference type="GO" id="GO:0032259">
    <property type="term" value="P:methylation"/>
    <property type="evidence" value="ECO:0007669"/>
    <property type="project" value="UniProtKB-KW"/>
</dbReference>
<reference evidence="6 7" key="1">
    <citation type="submission" date="2019-11" db="EMBL/GenBank/DDBJ databases">
        <title>Genome-resolved metagenomics to study the prevalence of co-infection and intraspecific heterogeneity among plant pathogen metapopulations.</title>
        <authorList>
            <person name="Newberry E."/>
            <person name="Bhandari R."/>
            <person name="Kemble J."/>
            <person name="Sikora E."/>
            <person name="Potnis N."/>
        </authorList>
    </citation>
    <scope>NUCLEOTIDE SEQUENCE [LARGE SCALE GENOMIC DNA]</scope>
    <source>
        <strain evidence="6">Xp_Tom_Tuscaloosa_18b</strain>
    </source>
</reference>
<keyword evidence="3 6" id="KW-0808">Transferase</keyword>
<keyword evidence="4" id="KW-0949">S-adenosyl-L-methionine</keyword>
<dbReference type="Pfam" id="PF02086">
    <property type="entry name" value="MethyltransfD12"/>
    <property type="match status" value="1"/>
</dbReference>
<dbReference type="GO" id="GO:0009007">
    <property type="term" value="F:site-specific DNA-methyltransferase (adenine-specific) activity"/>
    <property type="evidence" value="ECO:0007669"/>
    <property type="project" value="UniProtKB-EC"/>
</dbReference>
<dbReference type="EMBL" id="JAAGYU010000126">
    <property type="protein sequence ID" value="NEL78378.1"/>
    <property type="molecule type" value="Genomic_DNA"/>
</dbReference>
<comment type="catalytic activity">
    <reaction evidence="5">
        <text>a 2'-deoxyadenosine in DNA + S-adenosyl-L-methionine = an N(6)-methyl-2'-deoxyadenosine in DNA + S-adenosyl-L-homocysteine + H(+)</text>
        <dbReference type="Rhea" id="RHEA:15197"/>
        <dbReference type="Rhea" id="RHEA-COMP:12418"/>
        <dbReference type="Rhea" id="RHEA-COMP:12419"/>
        <dbReference type="ChEBI" id="CHEBI:15378"/>
        <dbReference type="ChEBI" id="CHEBI:57856"/>
        <dbReference type="ChEBI" id="CHEBI:59789"/>
        <dbReference type="ChEBI" id="CHEBI:90615"/>
        <dbReference type="ChEBI" id="CHEBI:90616"/>
        <dbReference type="EC" id="2.1.1.72"/>
    </reaction>
</comment>
<keyword evidence="2 6" id="KW-0489">Methyltransferase</keyword>
<gene>
    <name evidence="6" type="ORF">G3W61_19360</name>
</gene>
<evidence type="ECO:0000256" key="5">
    <source>
        <dbReference type="ARBA" id="ARBA00047942"/>
    </source>
</evidence>
<dbReference type="GO" id="GO:0003676">
    <property type="term" value="F:nucleic acid binding"/>
    <property type="evidence" value="ECO:0007669"/>
    <property type="project" value="InterPro"/>
</dbReference>
<dbReference type="AlphaFoldDB" id="A0A6P0E447"/>
<protein>
    <recommendedName>
        <fullName evidence="1">site-specific DNA-methyltransferase (adenine-specific)</fullName>
        <ecNumber evidence="1">2.1.1.72</ecNumber>
    </recommendedName>
</protein>
<dbReference type="Proteomes" id="UP000471082">
    <property type="component" value="Unassembled WGS sequence"/>
</dbReference>
<dbReference type="PROSITE" id="PS00092">
    <property type="entry name" value="N6_MTASE"/>
    <property type="match status" value="1"/>
</dbReference>
<dbReference type="InterPro" id="IPR029063">
    <property type="entry name" value="SAM-dependent_MTases_sf"/>
</dbReference>
<dbReference type="EC" id="2.1.1.72" evidence="1"/>
<dbReference type="InterPro" id="IPR012327">
    <property type="entry name" value="MeTrfase_D12"/>
</dbReference>
<comment type="caution">
    <text evidence="6">The sequence shown here is derived from an EMBL/GenBank/DDBJ whole genome shotgun (WGS) entry which is preliminary data.</text>
</comment>
<evidence type="ECO:0000256" key="1">
    <source>
        <dbReference type="ARBA" id="ARBA00011900"/>
    </source>
</evidence>
<accession>A0A6P0E447</accession>
<name>A0A6P0E447_XANPE</name>
<proteinExistence type="predicted"/>
<evidence type="ECO:0000256" key="2">
    <source>
        <dbReference type="ARBA" id="ARBA00022603"/>
    </source>
</evidence>
<dbReference type="SUPFAM" id="SSF53335">
    <property type="entry name" value="S-adenosyl-L-methionine-dependent methyltransferases"/>
    <property type="match status" value="1"/>
</dbReference>
<dbReference type="PRINTS" id="PR00505">
    <property type="entry name" value="D12N6MTFRASE"/>
</dbReference>
<dbReference type="InterPro" id="IPR002052">
    <property type="entry name" value="DNA_methylase_N6_adenine_CS"/>
</dbReference>
<evidence type="ECO:0000256" key="4">
    <source>
        <dbReference type="ARBA" id="ARBA00022691"/>
    </source>
</evidence>